<accession>A0A1Z4JGC6</accession>
<evidence type="ECO:0000313" key="1">
    <source>
        <dbReference type="EMBL" id="BAY55812.1"/>
    </source>
</evidence>
<organism evidence="1 2">
    <name type="scientific">Leptolyngbya boryana NIES-2135</name>
    <dbReference type="NCBI Taxonomy" id="1973484"/>
    <lineage>
        <taxon>Bacteria</taxon>
        <taxon>Bacillati</taxon>
        <taxon>Cyanobacteriota</taxon>
        <taxon>Cyanophyceae</taxon>
        <taxon>Leptolyngbyales</taxon>
        <taxon>Leptolyngbyaceae</taxon>
        <taxon>Leptolyngbya group</taxon>
        <taxon>Leptolyngbya</taxon>
    </lineage>
</organism>
<name>A0A1Z4JGC6_LEPBY</name>
<reference evidence="1 2" key="1">
    <citation type="submission" date="2017-06" db="EMBL/GenBank/DDBJ databases">
        <title>Genome sequencing of cyanobaciteial culture collection at National Institute for Environmental Studies (NIES).</title>
        <authorList>
            <person name="Hirose Y."/>
            <person name="Shimura Y."/>
            <person name="Fujisawa T."/>
            <person name="Nakamura Y."/>
            <person name="Kawachi M."/>
        </authorList>
    </citation>
    <scope>NUCLEOTIDE SEQUENCE [LARGE SCALE GENOMIC DNA]</scope>
    <source>
        <strain evidence="1 2">NIES-2135</strain>
    </source>
</reference>
<sequence>MPAPTDPNLKAAIEQAYINSKLSPKELSEKFDGAVSDRTIERWAKDGGWEAKRTAAKVINLDTNRTPRENPRSIRRAHPENTLEILNDAIATLYADLGSSVGKDAAAIANSLKGLLEYREKLQPPSASDLVKRAIELGYTPDTFMQALRDEWQRQKA</sequence>
<protein>
    <submittedName>
        <fullName evidence="1">Uncharacterized protein</fullName>
    </submittedName>
</protein>
<keyword evidence="2" id="KW-1185">Reference proteome</keyword>
<dbReference type="EMBL" id="AP018203">
    <property type="protein sequence ID" value="BAY55812.1"/>
    <property type="molecule type" value="Genomic_DNA"/>
</dbReference>
<evidence type="ECO:0000313" key="2">
    <source>
        <dbReference type="Proteomes" id="UP000217895"/>
    </source>
</evidence>
<dbReference type="Proteomes" id="UP000217895">
    <property type="component" value="Chromosome"/>
</dbReference>
<gene>
    <name evidence="1" type="ORF">NIES2135_26360</name>
</gene>
<proteinExistence type="predicted"/>
<dbReference type="AlphaFoldDB" id="A0A1Z4JGC6"/>